<dbReference type="Pfam" id="PF02163">
    <property type="entry name" value="Peptidase_M50"/>
    <property type="match status" value="2"/>
</dbReference>
<dbReference type="InterPro" id="IPR044537">
    <property type="entry name" value="Rip2-like"/>
</dbReference>
<dbReference type="GO" id="GO:0046872">
    <property type="term" value="F:metal ion binding"/>
    <property type="evidence" value="ECO:0007669"/>
    <property type="project" value="UniProtKB-KW"/>
</dbReference>
<evidence type="ECO:0000256" key="8">
    <source>
        <dbReference type="ARBA" id="ARBA00022801"/>
    </source>
</evidence>
<keyword evidence="6 13" id="KW-0812">Transmembrane</keyword>
<comment type="similarity">
    <text evidence="3">Belongs to the peptidase M50B family.</text>
</comment>
<sequence length="215" mass="24542">MDFISLFFFKVPAIIIALVVHELAHGWTARQLGDHTAERMGRLSFNPLAHLDLLGTVMLFFGPFGWAKPVPVNPVNLRNPKKDMIWVALAGPLSNVVLGFLVAFLYTHFFAGYIAGRSRLLFLYLIYFNVGISFFNLLPIYPLDGSNIVRGFMKHATEVRYMHAMRFVPFIFIVMISAEWLLNVPVLSFVLEPLWTPYRNFLLDIYGVKALFLGL</sequence>
<evidence type="ECO:0000256" key="10">
    <source>
        <dbReference type="ARBA" id="ARBA00022989"/>
    </source>
</evidence>
<dbReference type="GO" id="GO:0008237">
    <property type="term" value="F:metallopeptidase activity"/>
    <property type="evidence" value="ECO:0007669"/>
    <property type="project" value="UniProtKB-KW"/>
</dbReference>
<proteinExistence type="inferred from homology"/>
<evidence type="ECO:0000256" key="9">
    <source>
        <dbReference type="ARBA" id="ARBA00022833"/>
    </source>
</evidence>
<keyword evidence="8" id="KW-0378">Hydrolase</keyword>
<dbReference type="PANTHER" id="PTHR35864:SF1">
    <property type="entry name" value="ZINC METALLOPROTEASE YWHC-RELATED"/>
    <property type="match status" value="1"/>
</dbReference>
<dbReference type="Proteomes" id="UP000179243">
    <property type="component" value="Unassembled WGS sequence"/>
</dbReference>
<dbReference type="PANTHER" id="PTHR35864">
    <property type="entry name" value="ZINC METALLOPROTEASE MJ0611-RELATED"/>
    <property type="match status" value="1"/>
</dbReference>
<dbReference type="CDD" id="cd06158">
    <property type="entry name" value="S2P-M50_like_1"/>
    <property type="match status" value="1"/>
</dbReference>
<gene>
    <name evidence="15" type="ORF">A2519_17430</name>
</gene>
<evidence type="ECO:0000256" key="4">
    <source>
        <dbReference type="ARBA" id="ARBA00022475"/>
    </source>
</evidence>
<evidence type="ECO:0000256" key="1">
    <source>
        <dbReference type="ARBA" id="ARBA00001947"/>
    </source>
</evidence>
<feature type="domain" description="Peptidase M50" evidence="14">
    <location>
        <begin position="13"/>
        <end position="106"/>
    </location>
</feature>
<evidence type="ECO:0000256" key="13">
    <source>
        <dbReference type="SAM" id="Phobius"/>
    </source>
</evidence>
<dbReference type="EMBL" id="MFYX01000041">
    <property type="protein sequence ID" value="OGK06039.1"/>
    <property type="molecule type" value="Genomic_DNA"/>
</dbReference>
<feature type="transmembrane region" description="Helical" evidence="13">
    <location>
        <begin position="121"/>
        <end position="141"/>
    </location>
</feature>
<organism evidence="15 16">
    <name type="scientific">Candidatus Raymondbacteria bacterium RIFOXYD12_FULL_49_13</name>
    <dbReference type="NCBI Taxonomy" id="1817890"/>
    <lineage>
        <taxon>Bacteria</taxon>
        <taxon>Raymondiibacteriota</taxon>
    </lineage>
</organism>
<dbReference type="InterPro" id="IPR008915">
    <property type="entry name" value="Peptidase_M50"/>
</dbReference>
<comment type="cofactor">
    <cofactor evidence="1">
        <name>Zn(2+)</name>
        <dbReference type="ChEBI" id="CHEBI:29105"/>
    </cofactor>
</comment>
<feature type="transmembrane region" description="Helical" evidence="13">
    <location>
        <begin position="6"/>
        <end position="24"/>
    </location>
</feature>
<keyword evidence="9" id="KW-0862">Zinc</keyword>
<dbReference type="GO" id="GO:0006508">
    <property type="term" value="P:proteolysis"/>
    <property type="evidence" value="ECO:0007669"/>
    <property type="project" value="UniProtKB-KW"/>
</dbReference>
<dbReference type="AlphaFoldDB" id="A0A1F7FH68"/>
<keyword evidence="11" id="KW-0482">Metalloprotease</keyword>
<dbReference type="InterPro" id="IPR052348">
    <property type="entry name" value="Metallopeptidase_M50B"/>
</dbReference>
<evidence type="ECO:0000256" key="5">
    <source>
        <dbReference type="ARBA" id="ARBA00022670"/>
    </source>
</evidence>
<accession>A0A1F7FH68</accession>
<evidence type="ECO:0000256" key="3">
    <source>
        <dbReference type="ARBA" id="ARBA00007931"/>
    </source>
</evidence>
<keyword evidence="7" id="KW-0479">Metal-binding</keyword>
<keyword evidence="4" id="KW-1003">Cell membrane</keyword>
<evidence type="ECO:0000313" key="15">
    <source>
        <dbReference type="EMBL" id="OGK06039.1"/>
    </source>
</evidence>
<keyword evidence="10 13" id="KW-1133">Transmembrane helix</keyword>
<evidence type="ECO:0000256" key="7">
    <source>
        <dbReference type="ARBA" id="ARBA00022723"/>
    </source>
</evidence>
<evidence type="ECO:0000256" key="6">
    <source>
        <dbReference type="ARBA" id="ARBA00022692"/>
    </source>
</evidence>
<feature type="transmembrane region" description="Helical" evidence="13">
    <location>
        <begin position="45"/>
        <end position="64"/>
    </location>
</feature>
<comment type="subcellular location">
    <subcellularLocation>
        <location evidence="2">Cell membrane</location>
        <topology evidence="2">Multi-pass membrane protein</topology>
    </subcellularLocation>
</comment>
<evidence type="ECO:0000256" key="12">
    <source>
        <dbReference type="ARBA" id="ARBA00023136"/>
    </source>
</evidence>
<evidence type="ECO:0000259" key="14">
    <source>
        <dbReference type="Pfam" id="PF02163"/>
    </source>
</evidence>
<reference evidence="15 16" key="1">
    <citation type="journal article" date="2016" name="Nat. Commun.">
        <title>Thousands of microbial genomes shed light on interconnected biogeochemical processes in an aquifer system.</title>
        <authorList>
            <person name="Anantharaman K."/>
            <person name="Brown C.T."/>
            <person name="Hug L.A."/>
            <person name="Sharon I."/>
            <person name="Castelle C.J."/>
            <person name="Probst A.J."/>
            <person name="Thomas B.C."/>
            <person name="Singh A."/>
            <person name="Wilkins M.J."/>
            <person name="Karaoz U."/>
            <person name="Brodie E.L."/>
            <person name="Williams K.H."/>
            <person name="Hubbard S.S."/>
            <person name="Banfield J.F."/>
        </authorList>
    </citation>
    <scope>NUCLEOTIDE SEQUENCE [LARGE SCALE GENOMIC DNA]</scope>
</reference>
<name>A0A1F7FH68_UNCRA</name>
<feature type="domain" description="Peptidase M50" evidence="14">
    <location>
        <begin position="121"/>
        <end position="175"/>
    </location>
</feature>
<keyword evidence="12 13" id="KW-0472">Membrane</keyword>
<feature type="transmembrane region" description="Helical" evidence="13">
    <location>
        <begin position="161"/>
        <end position="182"/>
    </location>
</feature>
<keyword evidence="5" id="KW-0645">Protease</keyword>
<feature type="transmembrane region" description="Helical" evidence="13">
    <location>
        <begin position="84"/>
        <end position="109"/>
    </location>
</feature>
<evidence type="ECO:0000313" key="16">
    <source>
        <dbReference type="Proteomes" id="UP000179243"/>
    </source>
</evidence>
<evidence type="ECO:0000256" key="2">
    <source>
        <dbReference type="ARBA" id="ARBA00004651"/>
    </source>
</evidence>
<dbReference type="GO" id="GO:0005886">
    <property type="term" value="C:plasma membrane"/>
    <property type="evidence" value="ECO:0007669"/>
    <property type="project" value="UniProtKB-SubCell"/>
</dbReference>
<protein>
    <recommendedName>
        <fullName evidence="14">Peptidase M50 domain-containing protein</fullName>
    </recommendedName>
</protein>
<comment type="caution">
    <text evidence="15">The sequence shown here is derived from an EMBL/GenBank/DDBJ whole genome shotgun (WGS) entry which is preliminary data.</text>
</comment>
<evidence type="ECO:0000256" key="11">
    <source>
        <dbReference type="ARBA" id="ARBA00023049"/>
    </source>
</evidence>